<feature type="chain" id="PRO_5046064077" description="DUF2846 domain-containing protein" evidence="1">
    <location>
        <begin position="24"/>
        <end position="159"/>
    </location>
</feature>
<proteinExistence type="predicted"/>
<reference evidence="4" key="1">
    <citation type="journal article" date="2019" name="Int. J. Syst. Evol. Microbiol.">
        <title>The Global Catalogue of Microorganisms (GCM) 10K type strain sequencing project: providing services to taxonomists for standard genome sequencing and annotation.</title>
        <authorList>
            <consortium name="The Broad Institute Genomics Platform"/>
            <consortium name="The Broad Institute Genome Sequencing Center for Infectious Disease"/>
            <person name="Wu L."/>
            <person name="Ma J."/>
        </authorList>
    </citation>
    <scope>NUCLEOTIDE SEQUENCE [LARGE SCALE GENOMIC DNA]</scope>
    <source>
        <strain evidence="4">JCM 17564</strain>
    </source>
</reference>
<organism evidence="3 4">
    <name type="scientific">Sphingomonas rosea</name>
    <dbReference type="NCBI Taxonomy" id="335605"/>
    <lineage>
        <taxon>Bacteria</taxon>
        <taxon>Pseudomonadati</taxon>
        <taxon>Pseudomonadota</taxon>
        <taxon>Alphaproteobacteria</taxon>
        <taxon>Sphingomonadales</taxon>
        <taxon>Sphingomonadaceae</taxon>
        <taxon>Sphingomonas</taxon>
    </lineage>
</organism>
<dbReference type="RefSeq" id="WP_344697342.1">
    <property type="nucleotide sequence ID" value="NZ_BAABBR010000001.1"/>
</dbReference>
<feature type="signal peptide" evidence="1">
    <location>
        <begin position="1"/>
        <end position="23"/>
    </location>
</feature>
<evidence type="ECO:0000256" key="1">
    <source>
        <dbReference type="SAM" id="SignalP"/>
    </source>
</evidence>
<keyword evidence="1" id="KW-0732">Signal</keyword>
<dbReference type="Proteomes" id="UP001424459">
    <property type="component" value="Unassembled WGS sequence"/>
</dbReference>
<sequence>MRKMMMAASLAVLAGVPASVAMAEDKPVAAAPVIAPPPPGMGQVVFYRPSSMGALVSCRVSANGAVVNRLPPGKYFVQQVKPGVYDYSVKSEATDTLKVNVEEGETSYVRCAIAMGIMTGRPNLSTQNREDFDKRGKKLKLQEAWVPKDDKDEKKTAAN</sequence>
<protein>
    <recommendedName>
        <fullName evidence="2">DUF2846 domain-containing protein</fullName>
    </recommendedName>
</protein>
<evidence type="ECO:0000313" key="4">
    <source>
        <dbReference type="Proteomes" id="UP001424459"/>
    </source>
</evidence>
<dbReference type="EMBL" id="BAABBR010000001">
    <property type="protein sequence ID" value="GAA4042174.1"/>
    <property type="molecule type" value="Genomic_DNA"/>
</dbReference>
<evidence type="ECO:0000313" key="3">
    <source>
        <dbReference type="EMBL" id="GAA4042174.1"/>
    </source>
</evidence>
<comment type="caution">
    <text evidence="3">The sequence shown here is derived from an EMBL/GenBank/DDBJ whole genome shotgun (WGS) entry which is preliminary data.</text>
</comment>
<accession>A0ABP7UFD7</accession>
<evidence type="ECO:0000259" key="2">
    <source>
        <dbReference type="Pfam" id="PF11008"/>
    </source>
</evidence>
<feature type="domain" description="DUF2846" evidence="2">
    <location>
        <begin position="40"/>
        <end position="116"/>
    </location>
</feature>
<dbReference type="InterPro" id="IPR022548">
    <property type="entry name" value="DUF2846"/>
</dbReference>
<keyword evidence="4" id="KW-1185">Reference proteome</keyword>
<name>A0ABP7UFD7_9SPHN</name>
<gene>
    <name evidence="3" type="ORF">GCM10022281_24110</name>
</gene>
<dbReference type="Pfam" id="PF11008">
    <property type="entry name" value="DUF2846"/>
    <property type="match status" value="1"/>
</dbReference>